<dbReference type="InterPro" id="IPR004776">
    <property type="entry name" value="Mem_transp_PIN-like"/>
</dbReference>
<dbReference type="EMBL" id="JANBUY010000041">
    <property type="protein sequence ID" value="KAJ2866297.1"/>
    <property type="molecule type" value="Genomic_DNA"/>
</dbReference>
<feature type="transmembrane region" description="Helical" evidence="5">
    <location>
        <begin position="335"/>
        <end position="361"/>
    </location>
</feature>
<proteinExistence type="predicted"/>
<feature type="transmembrane region" description="Helical" evidence="5">
    <location>
        <begin position="100"/>
        <end position="122"/>
    </location>
</feature>
<keyword evidence="3 5" id="KW-1133">Transmembrane helix</keyword>
<keyword evidence="2 5" id="KW-0812">Transmembrane</keyword>
<reference evidence="6" key="1">
    <citation type="submission" date="2022-07" db="EMBL/GenBank/DDBJ databases">
        <title>Phylogenomic reconstructions and comparative analyses of Kickxellomycotina fungi.</title>
        <authorList>
            <person name="Reynolds N.K."/>
            <person name="Stajich J.E."/>
            <person name="Barry K."/>
            <person name="Grigoriev I.V."/>
            <person name="Crous P."/>
            <person name="Smith M.E."/>
        </authorList>
    </citation>
    <scope>NUCLEOTIDE SEQUENCE</scope>
    <source>
        <strain evidence="6">RSA 476</strain>
    </source>
</reference>
<dbReference type="GO" id="GO:0016020">
    <property type="term" value="C:membrane"/>
    <property type="evidence" value="ECO:0007669"/>
    <property type="project" value="UniProtKB-SubCell"/>
</dbReference>
<feature type="transmembrane region" description="Helical" evidence="5">
    <location>
        <begin position="66"/>
        <end position="88"/>
    </location>
</feature>
<evidence type="ECO:0000313" key="7">
    <source>
        <dbReference type="Proteomes" id="UP001140074"/>
    </source>
</evidence>
<feature type="transmembrane region" description="Helical" evidence="5">
    <location>
        <begin position="245"/>
        <end position="270"/>
    </location>
</feature>
<dbReference type="GO" id="GO:0055085">
    <property type="term" value="P:transmembrane transport"/>
    <property type="evidence" value="ECO:0007669"/>
    <property type="project" value="InterPro"/>
</dbReference>
<dbReference type="AlphaFoldDB" id="A0A9W8ILC0"/>
<dbReference type="Pfam" id="PF03547">
    <property type="entry name" value="Mem_trans"/>
    <property type="match status" value="1"/>
</dbReference>
<sequence>MAGLEYVVISTQALAKVVVISATGYMLGMDKAGLKLLADVSISILTPALLFAKITKSLDRQMLGELWLVPILYVVLGLVGLAWTRWGGQMMRLPDGFRRLCSVAVFFSNVNIMLIPIIQGIASSPDSRFLLRDQEDTPDAMADRSIAYGMIISIMNNLLRWSVGVAIMTPPRSKSSNALNTVDSFELIGTADQPPVQQINVRHDGLLAPTAVSAMTGEETSQILNMARSHSKPVADKRWVALLKVVWGAVSPCLTPPMCSVLAAVFVVLLPPLQHALLERGTYAFSIWASIETCGEACIPVTLLALGGQLGIPRDAKPAEASASYVSERKQSLGVVLVLVGRFLVAPVFSCGALLAIYQYAPWLAPLLRSDPALFLTLAIASATPPAISLLTVAQKLGMYENEAANILSWAYAIGVVALAAEVSIFLWLASLMHRA</sequence>
<accession>A0A9W8ILC0</accession>
<evidence type="ECO:0000256" key="4">
    <source>
        <dbReference type="ARBA" id="ARBA00023136"/>
    </source>
</evidence>
<name>A0A9W8ILC0_9FUNG</name>
<protein>
    <recommendedName>
        <fullName evidence="8">Auxin efflux carrier</fullName>
    </recommendedName>
</protein>
<comment type="subcellular location">
    <subcellularLocation>
        <location evidence="1">Membrane</location>
        <topology evidence="1">Multi-pass membrane protein</topology>
    </subcellularLocation>
</comment>
<dbReference type="PANTHER" id="PTHR31794:SF2">
    <property type="entry name" value="AUXIN EFFLUX TRANSPORTER FAMILY PROTEIN (EUROFUNG)"/>
    <property type="match status" value="1"/>
</dbReference>
<keyword evidence="4 5" id="KW-0472">Membrane</keyword>
<keyword evidence="7" id="KW-1185">Reference proteome</keyword>
<evidence type="ECO:0008006" key="8">
    <source>
        <dbReference type="Google" id="ProtNLM"/>
    </source>
</evidence>
<dbReference type="Proteomes" id="UP001140074">
    <property type="component" value="Unassembled WGS sequence"/>
</dbReference>
<dbReference type="PANTHER" id="PTHR31794">
    <property type="entry name" value="AUXIN EFFLUX TRANSPORTER FAMILY PROTEIN (EUROFUNG)"/>
    <property type="match status" value="1"/>
</dbReference>
<feature type="transmembrane region" description="Helical" evidence="5">
    <location>
        <begin position="146"/>
        <end position="167"/>
    </location>
</feature>
<dbReference type="GO" id="GO:0005783">
    <property type="term" value="C:endoplasmic reticulum"/>
    <property type="evidence" value="ECO:0007669"/>
    <property type="project" value="TreeGrafter"/>
</dbReference>
<evidence type="ECO:0000313" key="6">
    <source>
        <dbReference type="EMBL" id="KAJ2866297.1"/>
    </source>
</evidence>
<organism evidence="6 7">
    <name type="scientific">Coemansia aciculifera</name>
    <dbReference type="NCBI Taxonomy" id="417176"/>
    <lineage>
        <taxon>Eukaryota</taxon>
        <taxon>Fungi</taxon>
        <taxon>Fungi incertae sedis</taxon>
        <taxon>Zoopagomycota</taxon>
        <taxon>Kickxellomycotina</taxon>
        <taxon>Kickxellomycetes</taxon>
        <taxon>Kickxellales</taxon>
        <taxon>Kickxellaceae</taxon>
        <taxon>Coemansia</taxon>
    </lineage>
</organism>
<evidence type="ECO:0000256" key="3">
    <source>
        <dbReference type="ARBA" id="ARBA00022989"/>
    </source>
</evidence>
<feature type="transmembrane region" description="Helical" evidence="5">
    <location>
        <begin position="407"/>
        <end position="430"/>
    </location>
</feature>
<feature type="transmembrane region" description="Helical" evidence="5">
    <location>
        <begin position="373"/>
        <end position="395"/>
    </location>
</feature>
<evidence type="ECO:0000256" key="5">
    <source>
        <dbReference type="SAM" id="Phobius"/>
    </source>
</evidence>
<gene>
    <name evidence="6" type="ORF">GGH94_001662</name>
</gene>
<feature type="transmembrane region" description="Helical" evidence="5">
    <location>
        <begin position="6"/>
        <end position="27"/>
    </location>
</feature>
<evidence type="ECO:0000256" key="1">
    <source>
        <dbReference type="ARBA" id="ARBA00004141"/>
    </source>
</evidence>
<evidence type="ECO:0000256" key="2">
    <source>
        <dbReference type="ARBA" id="ARBA00022692"/>
    </source>
</evidence>
<comment type="caution">
    <text evidence="6">The sequence shown here is derived from an EMBL/GenBank/DDBJ whole genome shotgun (WGS) entry which is preliminary data.</text>
</comment>